<protein>
    <submittedName>
        <fullName evidence="2">EIF-4F 25 kDa subunit</fullName>
    </submittedName>
</protein>
<evidence type="ECO:0000313" key="2">
    <source>
        <dbReference type="WBParaSite" id="ES5_v2.g15053.t1"/>
    </source>
</evidence>
<sequence>MKSISPYGFSKQQMPARHKENRRKNYSEKDSLKVNNSTLSLHIAAYENSVEALHKNECNKEEENSEKKNAKQFSTGSTLIVQNPFEFPRQQENQNTDPQIMQFKASQRLLNPNSSENMSFQSRLNESEEPKPLIKFEQFVPASPPGPNDNVLEFTYVLSYFVRPQGKFDPEDYAQYVQPVASFSSVEQFWHTYRHLKRPSDISEKVDFHLFKEGIKPVWEDTANRKGGKWILRLKKGLSSRLWENLVIAMIGEQFLVGEEICGAVCSIRNQEDILSLWNRTADNPLIINRVRDTLKRVLNLPSNAILEYKKHDDCLKDQSSYRHTNPDVSRKY</sequence>
<evidence type="ECO:0000313" key="1">
    <source>
        <dbReference type="Proteomes" id="UP000887579"/>
    </source>
</evidence>
<proteinExistence type="predicted"/>
<dbReference type="Proteomes" id="UP000887579">
    <property type="component" value="Unplaced"/>
</dbReference>
<accession>A0AC34FCW7</accession>
<organism evidence="1 2">
    <name type="scientific">Panagrolaimus sp. ES5</name>
    <dbReference type="NCBI Taxonomy" id="591445"/>
    <lineage>
        <taxon>Eukaryota</taxon>
        <taxon>Metazoa</taxon>
        <taxon>Ecdysozoa</taxon>
        <taxon>Nematoda</taxon>
        <taxon>Chromadorea</taxon>
        <taxon>Rhabditida</taxon>
        <taxon>Tylenchina</taxon>
        <taxon>Panagrolaimomorpha</taxon>
        <taxon>Panagrolaimoidea</taxon>
        <taxon>Panagrolaimidae</taxon>
        <taxon>Panagrolaimus</taxon>
    </lineage>
</organism>
<name>A0AC34FCW7_9BILA</name>
<dbReference type="WBParaSite" id="ES5_v2.g15053.t1">
    <property type="protein sequence ID" value="ES5_v2.g15053.t1"/>
    <property type="gene ID" value="ES5_v2.g15053"/>
</dbReference>
<reference evidence="2" key="1">
    <citation type="submission" date="2022-11" db="UniProtKB">
        <authorList>
            <consortium name="WormBaseParasite"/>
        </authorList>
    </citation>
    <scope>IDENTIFICATION</scope>
</reference>